<name>A0AAD5SBT2_9FUNG</name>
<keyword evidence="2" id="KW-0479">Metal-binding</keyword>
<organism evidence="5 6">
    <name type="scientific">Rhizophlyctis rosea</name>
    <dbReference type="NCBI Taxonomy" id="64517"/>
    <lineage>
        <taxon>Eukaryota</taxon>
        <taxon>Fungi</taxon>
        <taxon>Fungi incertae sedis</taxon>
        <taxon>Chytridiomycota</taxon>
        <taxon>Chytridiomycota incertae sedis</taxon>
        <taxon>Chytridiomycetes</taxon>
        <taxon>Rhizophlyctidales</taxon>
        <taxon>Rhizophlyctidaceae</taxon>
        <taxon>Rhizophlyctis</taxon>
    </lineage>
</organism>
<dbReference type="InterPro" id="IPR023214">
    <property type="entry name" value="HAD_sf"/>
</dbReference>
<proteinExistence type="predicted"/>
<dbReference type="SFLD" id="SFLDS00003">
    <property type="entry name" value="Haloacid_Dehalogenase"/>
    <property type="match status" value="1"/>
</dbReference>
<dbReference type="SFLD" id="SFLDG01129">
    <property type="entry name" value="C1.5:_HAD__Beta-PGM__Phosphata"/>
    <property type="match status" value="1"/>
</dbReference>
<evidence type="ECO:0000313" key="6">
    <source>
        <dbReference type="Proteomes" id="UP001212841"/>
    </source>
</evidence>
<dbReference type="Proteomes" id="UP001212841">
    <property type="component" value="Unassembled WGS sequence"/>
</dbReference>
<gene>
    <name evidence="5" type="primary">GS1</name>
    <name evidence="5" type="ORF">HK097_007389</name>
</gene>
<dbReference type="Gene3D" id="1.10.150.240">
    <property type="entry name" value="Putative phosphatase, domain 2"/>
    <property type="match status" value="1"/>
</dbReference>
<dbReference type="GO" id="GO:0046872">
    <property type="term" value="F:metal ion binding"/>
    <property type="evidence" value="ECO:0007669"/>
    <property type="project" value="UniProtKB-KW"/>
</dbReference>
<dbReference type="FunFam" id="1.10.150.240:FF:000001">
    <property type="entry name" value="Haloacid dehalogenase-like hydrolase domain"/>
    <property type="match status" value="1"/>
</dbReference>
<dbReference type="PANTHER" id="PTHR18901:SF38">
    <property type="entry name" value="PSEUDOURIDINE-5'-PHOSPHATASE"/>
    <property type="match status" value="1"/>
</dbReference>
<dbReference type="InterPro" id="IPR036412">
    <property type="entry name" value="HAD-like_sf"/>
</dbReference>
<comment type="cofactor">
    <cofactor evidence="1">
        <name>Mg(2+)</name>
        <dbReference type="ChEBI" id="CHEBI:18420"/>
    </cofactor>
</comment>
<keyword evidence="3" id="KW-0378">Hydrolase</keyword>
<comment type="caution">
    <text evidence="5">The sequence shown here is derived from an EMBL/GenBank/DDBJ whole genome shotgun (WGS) entry which is preliminary data.</text>
</comment>
<evidence type="ECO:0000313" key="5">
    <source>
        <dbReference type="EMBL" id="KAJ3051585.1"/>
    </source>
</evidence>
<accession>A0AAD5SBT2</accession>
<evidence type="ECO:0000256" key="1">
    <source>
        <dbReference type="ARBA" id="ARBA00001946"/>
    </source>
</evidence>
<evidence type="ECO:0000256" key="4">
    <source>
        <dbReference type="ARBA" id="ARBA00022842"/>
    </source>
</evidence>
<keyword evidence="6" id="KW-1185">Reference proteome</keyword>
<dbReference type="NCBIfam" id="TIGR01509">
    <property type="entry name" value="HAD-SF-IA-v3"/>
    <property type="match status" value="1"/>
</dbReference>
<dbReference type="GO" id="GO:0016791">
    <property type="term" value="F:phosphatase activity"/>
    <property type="evidence" value="ECO:0007669"/>
    <property type="project" value="UniProtKB-ARBA"/>
</dbReference>
<dbReference type="InterPro" id="IPR023198">
    <property type="entry name" value="PGP-like_dom2"/>
</dbReference>
<dbReference type="SUPFAM" id="SSF56784">
    <property type="entry name" value="HAD-like"/>
    <property type="match status" value="1"/>
</dbReference>
<sequence length="233" mass="25782">MTKVTHVLFDMDGLLLDTERVYTEVTAKIVSKYGKTYDWTLKAQMMGLKERDAAELLVKTLEIPMTVDEYIVARRLGHAEMFPSCRPLPGVVRFVEHLHRHGIPMAVATSSHRDAFVLKTSENQELFKHFNHILCGDDVIPSTGKPPRGKPSPDLFIAAAETINGDLSNPQSCLVFEDAPSGVQAALNAGMQVVWVPDVNLAQDPALVSSASEVMLTLEHFKPEKFGLPPFDN</sequence>
<dbReference type="Gene3D" id="3.40.50.1000">
    <property type="entry name" value="HAD superfamily/HAD-like"/>
    <property type="match status" value="1"/>
</dbReference>
<dbReference type="EMBL" id="JADGJD010000379">
    <property type="protein sequence ID" value="KAJ3051585.1"/>
    <property type="molecule type" value="Genomic_DNA"/>
</dbReference>
<dbReference type="FunFam" id="3.40.50.1000:FF:000055">
    <property type="entry name" value="Haloacid dehalogenase-like hydrolase family protein"/>
    <property type="match status" value="1"/>
</dbReference>
<dbReference type="InterPro" id="IPR006439">
    <property type="entry name" value="HAD-SF_hydro_IA"/>
</dbReference>
<dbReference type="PANTHER" id="PTHR18901">
    <property type="entry name" value="2-DEOXYGLUCOSE-6-PHOSPHATE PHOSPHATASE 2"/>
    <property type="match status" value="1"/>
</dbReference>
<reference evidence="5" key="1">
    <citation type="submission" date="2020-05" db="EMBL/GenBank/DDBJ databases">
        <title>Phylogenomic resolution of chytrid fungi.</title>
        <authorList>
            <person name="Stajich J.E."/>
            <person name="Amses K."/>
            <person name="Simmons R."/>
            <person name="Seto K."/>
            <person name="Myers J."/>
            <person name="Bonds A."/>
            <person name="Quandt C.A."/>
            <person name="Barry K."/>
            <person name="Liu P."/>
            <person name="Grigoriev I."/>
            <person name="Longcore J.E."/>
            <person name="James T.Y."/>
        </authorList>
    </citation>
    <scope>NUCLEOTIDE SEQUENCE</scope>
    <source>
        <strain evidence="5">JEL0318</strain>
    </source>
</reference>
<evidence type="ECO:0000256" key="3">
    <source>
        <dbReference type="ARBA" id="ARBA00022801"/>
    </source>
</evidence>
<dbReference type="AlphaFoldDB" id="A0AAD5SBT2"/>
<dbReference type="Pfam" id="PF00702">
    <property type="entry name" value="Hydrolase"/>
    <property type="match status" value="1"/>
</dbReference>
<protein>
    <submittedName>
        <fullName evidence="5">Glutathione synthase</fullName>
    </submittedName>
</protein>
<evidence type="ECO:0000256" key="2">
    <source>
        <dbReference type="ARBA" id="ARBA00022723"/>
    </source>
</evidence>
<keyword evidence="4" id="KW-0460">Magnesium</keyword>